<name>A0AAW0NBL5_9GOBI</name>
<reference evidence="2" key="1">
    <citation type="submission" date="2024-04" db="EMBL/GenBank/DDBJ databases">
        <title>Salinicola lusitanus LLJ914,a marine bacterium isolated from the Okinawa Trough.</title>
        <authorList>
            <person name="Li J."/>
        </authorList>
    </citation>
    <scope>NUCLEOTIDE SEQUENCE [LARGE SCALE GENOMIC DNA]</scope>
</reference>
<protein>
    <submittedName>
        <fullName evidence="1">Uncharacterized protein</fullName>
    </submittedName>
</protein>
<dbReference type="Proteomes" id="UP001460270">
    <property type="component" value="Unassembled WGS sequence"/>
</dbReference>
<keyword evidence="2" id="KW-1185">Reference proteome</keyword>
<dbReference type="GO" id="GO:0005952">
    <property type="term" value="C:cAMP-dependent protein kinase complex"/>
    <property type="evidence" value="ECO:0007669"/>
    <property type="project" value="TreeGrafter"/>
</dbReference>
<dbReference type="InterPro" id="IPR053084">
    <property type="entry name" value="AKAP"/>
</dbReference>
<organism evidence="1 2">
    <name type="scientific">Mugilogobius chulae</name>
    <name type="common">yellowstripe goby</name>
    <dbReference type="NCBI Taxonomy" id="88201"/>
    <lineage>
        <taxon>Eukaryota</taxon>
        <taxon>Metazoa</taxon>
        <taxon>Chordata</taxon>
        <taxon>Craniata</taxon>
        <taxon>Vertebrata</taxon>
        <taxon>Euteleostomi</taxon>
        <taxon>Actinopterygii</taxon>
        <taxon>Neopterygii</taxon>
        <taxon>Teleostei</taxon>
        <taxon>Neoteleostei</taxon>
        <taxon>Acanthomorphata</taxon>
        <taxon>Gobiaria</taxon>
        <taxon>Gobiiformes</taxon>
        <taxon>Gobioidei</taxon>
        <taxon>Gobiidae</taxon>
        <taxon>Gobionellinae</taxon>
        <taxon>Mugilogobius</taxon>
    </lineage>
</organism>
<dbReference type="Pfam" id="PF14469">
    <property type="entry name" value="AKAP28"/>
    <property type="match status" value="1"/>
</dbReference>
<dbReference type="InterPro" id="IPR025663">
    <property type="entry name" value="AKAP_28"/>
</dbReference>
<dbReference type="AlphaFoldDB" id="A0AAW0NBL5"/>
<dbReference type="EMBL" id="JBBPFD010000015">
    <property type="protein sequence ID" value="KAK7896378.1"/>
    <property type="molecule type" value="Genomic_DNA"/>
</dbReference>
<comment type="caution">
    <text evidence="1">The sequence shown here is derived from an EMBL/GenBank/DDBJ whole genome shotgun (WGS) entry which is preliminary data.</text>
</comment>
<evidence type="ECO:0000313" key="1">
    <source>
        <dbReference type="EMBL" id="KAK7896378.1"/>
    </source>
</evidence>
<sequence length="190" mass="21884">MRRTLSNEDLTPESAQLVKTLMDPYNPTRNQEAVESPAFTNIAWVTSQDFTVETGHRQIQEYIRTWSLPPSWLYSLDYLGVTKEQFFTFYHYRARFSTPTARSPVVGTASVYFAVNKVQPETLPVDVHFVIESNRLVNRAGRVVFREKWLADVIESKILLRKNVQDLWAQTDWQTAASTMDSDSALSQTN</sequence>
<accession>A0AAW0NBL5</accession>
<dbReference type="PANTHER" id="PTHR35075:SF1">
    <property type="entry name" value="A-KINASE ANCHOR PROTEIN 14"/>
    <property type="match status" value="1"/>
</dbReference>
<evidence type="ECO:0000313" key="2">
    <source>
        <dbReference type="Proteomes" id="UP001460270"/>
    </source>
</evidence>
<proteinExistence type="predicted"/>
<gene>
    <name evidence="1" type="ORF">WMY93_021703</name>
</gene>
<dbReference type="GO" id="GO:0034237">
    <property type="term" value="F:protein kinase A regulatory subunit binding"/>
    <property type="evidence" value="ECO:0007669"/>
    <property type="project" value="TreeGrafter"/>
</dbReference>
<dbReference type="PANTHER" id="PTHR35075">
    <property type="entry name" value="A-KINASE ANCHOR PROTEIN 14"/>
    <property type="match status" value="1"/>
</dbReference>